<dbReference type="Pfam" id="PF11197">
    <property type="entry name" value="DUF2835"/>
    <property type="match status" value="1"/>
</dbReference>
<name>A0A1I5XMF4_9GAMM</name>
<dbReference type="AlphaFoldDB" id="A0A1I5XMF4"/>
<sequence length="80" mass="9037">MTAFFMNSTVYLFSLDISYQVFSQHYSGAASTVVVKTDKGLTLQLPASRLRPYLSQVGVKGRFRLTVDVNNRFKSLEQIV</sequence>
<dbReference type="EMBL" id="FOWR01000068">
    <property type="protein sequence ID" value="SFQ33090.1"/>
    <property type="molecule type" value="Genomic_DNA"/>
</dbReference>
<gene>
    <name evidence="1" type="ORF">SAMN03084138_04770</name>
</gene>
<proteinExistence type="predicted"/>
<accession>A0A1I5XMF4</accession>
<evidence type="ECO:0008006" key="3">
    <source>
        <dbReference type="Google" id="ProtNLM"/>
    </source>
</evidence>
<evidence type="ECO:0000313" key="2">
    <source>
        <dbReference type="Proteomes" id="UP000182692"/>
    </source>
</evidence>
<dbReference type="InterPro" id="IPR021363">
    <property type="entry name" value="DUF2835"/>
</dbReference>
<dbReference type="Proteomes" id="UP000182692">
    <property type="component" value="Unassembled WGS sequence"/>
</dbReference>
<dbReference type="STRING" id="1121869.SAMN03084138_04770"/>
<reference evidence="1 2" key="1">
    <citation type="submission" date="2016-10" db="EMBL/GenBank/DDBJ databases">
        <authorList>
            <person name="de Groot N.N."/>
        </authorList>
    </citation>
    <scope>NUCLEOTIDE SEQUENCE [LARGE SCALE GENOMIC DNA]</scope>
    <source>
        <strain evidence="1 2">DSM 15893</strain>
    </source>
</reference>
<evidence type="ECO:0000313" key="1">
    <source>
        <dbReference type="EMBL" id="SFQ33090.1"/>
    </source>
</evidence>
<protein>
    <recommendedName>
        <fullName evidence="3">DUF2835 domain-containing protein</fullName>
    </recommendedName>
</protein>
<organism evidence="1 2">
    <name type="scientific">Enterovibrio norvegicus DSM 15893</name>
    <dbReference type="NCBI Taxonomy" id="1121869"/>
    <lineage>
        <taxon>Bacteria</taxon>
        <taxon>Pseudomonadati</taxon>
        <taxon>Pseudomonadota</taxon>
        <taxon>Gammaproteobacteria</taxon>
        <taxon>Vibrionales</taxon>
        <taxon>Vibrionaceae</taxon>
        <taxon>Enterovibrio</taxon>
    </lineage>
</organism>